<dbReference type="Gene3D" id="3.90.228.10">
    <property type="match status" value="1"/>
</dbReference>
<dbReference type="SUPFAM" id="SSF56399">
    <property type="entry name" value="ADP-ribosylation"/>
    <property type="match status" value="1"/>
</dbReference>
<gene>
    <name evidence="1" type="ORF">RFI_17222</name>
</gene>
<evidence type="ECO:0000313" key="2">
    <source>
        <dbReference type="Proteomes" id="UP000023152"/>
    </source>
</evidence>
<dbReference type="AlphaFoldDB" id="X6N268"/>
<dbReference type="Proteomes" id="UP000023152">
    <property type="component" value="Unassembled WGS sequence"/>
</dbReference>
<dbReference type="OrthoDB" id="261960at2759"/>
<evidence type="ECO:0000313" key="1">
    <source>
        <dbReference type="EMBL" id="ETO19998.1"/>
    </source>
</evidence>
<reference evidence="1 2" key="1">
    <citation type="journal article" date="2013" name="Curr. Biol.">
        <title>The Genome of the Foraminiferan Reticulomyxa filosa.</title>
        <authorList>
            <person name="Glockner G."/>
            <person name="Hulsmann N."/>
            <person name="Schleicher M."/>
            <person name="Noegel A.A."/>
            <person name="Eichinger L."/>
            <person name="Gallinger C."/>
            <person name="Pawlowski J."/>
            <person name="Sierra R."/>
            <person name="Euteneuer U."/>
            <person name="Pillet L."/>
            <person name="Moustafa A."/>
            <person name="Platzer M."/>
            <person name="Groth M."/>
            <person name="Szafranski K."/>
            <person name="Schliwa M."/>
        </authorList>
    </citation>
    <scope>NUCLEOTIDE SEQUENCE [LARGE SCALE GENOMIC DNA]</scope>
</reference>
<proteinExistence type="predicted"/>
<name>X6N268_RETFI</name>
<dbReference type="EMBL" id="ASPP01013058">
    <property type="protein sequence ID" value="ETO19998.1"/>
    <property type="molecule type" value="Genomic_DNA"/>
</dbReference>
<protein>
    <submittedName>
        <fullName evidence="1">Poly polymerase, catalytic region domain-containing protein</fullName>
    </submittedName>
</protein>
<sequence length="532" mass="61635">MEQLGVESDRSRSRAFRLLDELKKEKCQKKLKKKKKKGGKKLQVREYAPFFFFFNIKFIAEIQRKENEEKARRLQQEKNDPLVSEEMARMLQDGHYLKEFTCNGCQNKQTAGGVELRNCQDPICYTCFSNIVNTALSSKQSPQCPTCLSGINVEDITTHISKNKAQELSDMLTEKKIAEFGDLYYCNDTQCGGYLAIEQRTVDQFRCPKCNQNNCILCKSCVISISIARKYMQLYIFLPPNKKCDVEIHPPQLCPLKPQVRLPIIPPSLPMPIPIRPRHNGEPGGRPTLAVILNRKEWLNNEYFFDQWEDIEDSIVNKEGASENEELIDLEKLTNISKSYDVKRDSEEWKFVLNYVEDEATIKRQWVKVERIQQGKLWISYYRYCQALKSRGINPEERAFWHGTRATEPSKMWKGTGFDIQYARIGGCLWFAVSNTYSMNGFQYVCQDGSNCHQIFLGLVATGVGMDCKFIRQDTILNVYKNECTYPAYVITYRQPDSSSSLIGWGGSFPLFGRPVKYEQKNIKRKRKVKGY</sequence>
<comment type="caution">
    <text evidence="1">The sequence shown here is derived from an EMBL/GenBank/DDBJ whole genome shotgun (WGS) entry which is preliminary data.</text>
</comment>
<keyword evidence="2" id="KW-1185">Reference proteome</keyword>
<organism evidence="1 2">
    <name type="scientific">Reticulomyxa filosa</name>
    <dbReference type="NCBI Taxonomy" id="46433"/>
    <lineage>
        <taxon>Eukaryota</taxon>
        <taxon>Sar</taxon>
        <taxon>Rhizaria</taxon>
        <taxon>Retaria</taxon>
        <taxon>Foraminifera</taxon>
        <taxon>Monothalamids</taxon>
        <taxon>Reticulomyxidae</taxon>
        <taxon>Reticulomyxa</taxon>
    </lineage>
</organism>
<accession>X6N268</accession>